<feature type="transmembrane region" description="Helical" evidence="1">
    <location>
        <begin position="101"/>
        <end position="124"/>
    </location>
</feature>
<accession>A0A7H8QFY1</accession>
<feature type="transmembrane region" description="Helical" evidence="1">
    <location>
        <begin position="12"/>
        <end position="34"/>
    </location>
</feature>
<dbReference type="AlphaFoldDB" id="A0A7H8QFY1"/>
<evidence type="ECO:0000259" key="2">
    <source>
        <dbReference type="Pfam" id="PF07853"/>
    </source>
</evidence>
<dbReference type="EMBL" id="CP051177">
    <property type="protein sequence ID" value="QKX52133.1"/>
    <property type="molecule type" value="Genomic_DNA"/>
</dbReference>
<evidence type="ECO:0000313" key="3">
    <source>
        <dbReference type="EMBL" id="QKX52133.1"/>
    </source>
</evidence>
<name>A0A7H8QFY1_9BACL</name>
<sequence length="163" mass="18387">MEKQPKLNLPKPRLAVFLDAVALLVFAALLMYLFGQFASLPDKVPGHYNGAGEVDRWGSKIELFILPIIGAAMWVFMSITEKYPHTFNYLNFSKEKAEAHYVNGVLMMNVLKNEIVLLFSFLTYQNIQVAIGKAEGLGAGFMPIFLAVIFGTVLFFMVRMIRM</sequence>
<gene>
    <name evidence="3" type="ORF">HF394_16985</name>
</gene>
<organism evidence="3 4">
    <name type="scientific">Planococcus glaciei</name>
    <dbReference type="NCBI Taxonomy" id="459472"/>
    <lineage>
        <taxon>Bacteria</taxon>
        <taxon>Bacillati</taxon>
        <taxon>Bacillota</taxon>
        <taxon>Bacilli</taxon>
        <taxon>Bacillales</taxon>
        <taxon>Caryophanaceae</taxon>
        <taxon>Planococcus</taxon>
    </lineage>
</organism>
<keyword evidence="1" id="KW-0472">Membrane</keyword>
<keyword evidence="1" id="KW-1133">Transmembrane helix</keyword>
<feature type="domain" description="DUF1648" evidence="2">
    <location>
        <begin position="25"/>
        <end position="70"/>
    </location>
</feature>
<evidence type="ECO:0000313" key="4">
    <source>
        <dbReference type="Proteomes" id="UP000509222"/>
    </source>
</evidence>
<reference evidence="3 4" key="1">
    <citation type="submission" date="2020-04" db="EMBL/GenBank/DDBJ databases">
        <authorList>
            <person name="Pajer P."/>
            <person name="Broz P."/>
        </authorList>
    </citation>
    <scope>NUCLEOTIDE SEQUENCE [LARGE SCALE GENOMIC DNA]</scope>
    <source>
        <strain evidence="4">NRL-ATB46093</strain>
    </source>
</reference>
<reference evidence="4" key="2">
    <citation type="submission" date="2020-06" db="EMBL/GenBank/DDBJ databases">
        <title>Isolation of Planomicrobium glaciei.</title>
        <authorList>
            <person name="Malisova L."/>
            <person name="Safrankova R."/>
            <person name="Jakubu V."/>
            <person name="Spanelova P."/>
        </authorList>
    </citation>
    <scope>NUCLEOTIDE SEQUENCE [LARGE SCALE GENOMIC DNA]</scope>
    <source>
        <strain evidence="4">NRL-ATB46093</strain>
    </source>
</reference>
<dbReference type="InterPro" id="IPR012867">
    <property type="entry name" value="DUF1648"/>
</dbReference>
<dbReference type="RefSeq" id="WP_036803624.1">
    <property type="nucleotide sequence ID" value="NZ_CP051177.1"/>
</dbReference>
<keyword evidence="1" id="KW-0812">Transmembrane</keyword>
<keyword evidence="4" id="KW-1185">Reference proteome</keyword>
<evidence type="ECO:0000256" key="1">
    <source>
        <dbReference type="SAM" id="Phobius"/>
    </source>
</evidence>
<dbReference type="Pfam" id="PF07853">
    <property type="entry name" value="DUF1648"/>
    <property type="match status" value="1"/>
</dbReference>
<feature type="transmembrane region" description="Helical" evidence="1">
    <location>
        <begin position="136"/>
        <end position="158"/>
    </location>
</feature>
<proteinExistence type="predicted"/>
<dbReference type="Proteomes" id="UP000509222">
    <property type="component" value="Chromosome"/>
</dbReference>
<protein>
    <submittedName>
        <fullName evidence="3">DUF1648 domain-containing protein</fullName>
    </submittedName>
</protein>
<feature type="transmembrane region" description="Helical" evidence="1">
    <location>
        <begin position="63"/>
        <end position="80"/>
    </location>
</feature>